<accession>A0ABS9NPR7</accession>
<protein>
    <submittedName>
        <fullName evidence="2">Uncharacterized protein</fullName>
    </submittedName>
</protein>
<sequence length="117" mass="12945">MVKFISDTRDARETPVIVALVLAALFFGCAMTVLVYSVPFFIFNASPWPGRNLGMFWGWFGWMPAMGVAPLSAIYVIVYCLSGAGKRKPALWAFVCATVHVMLVLALLLWLVCRALI</sequence>
<evidence type="ECO:0000256" key="1">
    <source>
        <dbReference type="SAM" id="Phobius"/>
    </source>
</evidence>
<keyword evidence="1" id="KW-0472">Membrane</keyword>
<gene>
    <name evidence="2" type="ORF">MB824_09820</name>
</gene>
<keyword evidence="1" id="KW-0812">Transmembrane</keyword>
<evidence type="ECO:0000313" key="2">
    <source>
        <dbReference type="EMBL" id="MCG6504792.1"/>
    </source>
</evidence>
<proteinExistence type="predicted"/>
<name>A0ABS9NPR7_9NEIS</name>
<feature type="transmembrane region" description="Helical" evidence="1">
    <location>
        <begin position="16"/>
        <end position="36"/>
    </location>
</feature>
<organism evidence="2 3">
    <name type="scientific">Kingella pumchi</name>
    <dbReference type="NCBI Taxonomy" id="2779506"/>
    <lineage>
        <taxon>Bacteria</taxon>
        <taxon>Pseudomonadati</taxon>
        <taxon>Pseudomonadota</taxon>
        <taxon>Betaproteobacteria</taxon>
        <taxon>Neisseriales</taxon>
        <taxon>Neisseriaceae</taxon>
        <taxon>Kingella</taxon>
    </lineage>
</organism>
<keyword evidence="1" id="KW-1133">Transmembrane helix</keyword>
<feature type="transmembrane region" description="Helical" evidence="1">
    <location>
        <begin position="56"/>
        <end position="78"/>
    </location>
</feature>
<reference evidence="2 3" key="1">
    <citation type="submission" date="2022-02" db="EMBL/GenBank/DDBJ databases">
        <title>Genome sequence data of Kingella unionensis sp. nov. strain CICC 24913 (CCUG 75125).</title>
        <authorList>
            <person name="Xiao M."/>
        </authorList>
    </citation>
    <scope>NUCLEOTIDE SEQUENCE [LARGE SCALE GENOMIC DNA]</scope>
    <source>
        <strain evidence="2 3">CICC 24913</strain>
    </source>
</reference>
<comment type="caution">
    <text evidence="2">The sequence shown here is derived from an EMBL/GenBank/DDBJ whole genome shotgun (WGS) entry which is preliminary data.</text>
</comment>
<dbReference type="PROSITE" id="PS51257">
    <property type="entry name" value="PROKAR_LIPOPROTEIN"/>
    <property type="match status" value="1"/>
</dbReference>
<evidence type="ECO:0000313" key="3">
    <source>
        <dbReference type="Proteomes" id="UP001298424"/>
    </source>
</evidence>
<feature type="transmembrane region" description="Helical" evidence="1">
    <location>
        <begin position="90"/>
        <end position="112"/>
    </location>
</feature>
<keyword evidence="3" id="KW-1185">Reference proteome</keyword>
<dbReference type="Proteomes" id="UP001298424">
    <property type="component" value="Unassembled WGS sequence"/>
</dbReference>
<dbReference type="EMBL" id="JAKOOW010000035">
    <property type="protein sequence ID" value="MCG6504792.1"/>
    <property type="molecule type" value="Genomic_DNA"/>
</dbReference>
<dbReference type="RefSeq" id="WP_238748336.1">
    <property type="nucleotide sequence ID" value="NZ_JAKOOW010000035.1"/>
</dbReference>